<organism evidence="2 3">
    <name type="scientific">Micromonospora avicenniae</name>
    <dbReference type="NCBI Taxonomy" id="1198245"/>
    <lineage>
        <taxon>Bacteria</taxon>
        <taxon>Bacillati</taxon>
        <taxon>Actinomycetota</taxon>
        <taxon>Actinomycetes</taxon>
        <taxon>Micromonosporales</taxon>
        <taxon>Micromonosporaceae</taxon>
        <taxon>Micromonospora</taxon>
    </lineage>
</organism>
<dbReference type="STRING" id="1198245.SAMN05444858_12624"/>
<feature type="transmembrane region" description="Helical" evidence="1">
    <location>
        <begin position="52"/>
        <end position="75"/>
    </location>
</feature>
<gene>
    <name evidence="2" type="ORF">SAMN05444858_12624</name>
</gene>
<accession>A0A1N7EQN2</accession>
<keyword evidence="3" id="KW-1185">Reference proteome</keyword>
<evidence type="ECO:0000313" key="2">
    <source>
        <dbReference type="EMBL" id="SIR90352.1"/>
    </source>
</evidence>
<dbReference type="Proteomes" id="UP000186004">
    <property type="component" value="Unassembled WGS sequence"/>
</dbReference>
<sequence>MPKGCCCVGYGTAVSWLTRTRWILIGAALLALAVGGGPFVEWRWPQFADRSPLAANILAGAMLVPLELYVAGVLLTGWQDRRRRRQWQVAAAELTDAVGATWERLRDLLVYQYTVQDVTGPLSWIRDARESWEHLHRQEAARPGHDPWAERPTWQLVL</sequence>
<proteinExistence type="predicted"/>
<keyword evidence="1" id="KW-1133">Transmembrane helix</keyword>
<reference evidence="2 3" key="1">
    <citation type="submission" date="2017-01" db="EMBL/GenBank/DDBJ databases">
        <authorList>
            <person name="Mah S.A."/>
            <person name="Swanson W.J."/>
            <person name="Moy G.W."/>
            <person name="Vacquier V.D."/>
        </authorList>
    </citation>
    <scope>NUCLEOTIDE SEQUENCE [LARGE SCALE GENOMIC DNA]</scope>
    <source>
        <strain evidence="2 3">DSM 45758</strain>
    </source>
</reference>
<evidence type="ECO:0000256" key="1">
    <source>
        <dbReference type="SAM" id="Phobius"/>
    </source>
</evidence>
<protein>
    <submittedName>
        <fullName evidence="2">Uncharacterized protein</fullName>
    </submittedName>
</protein>
<name>A0A1N7EQN2_9ACTN</name>
<dbReference type="EMBL" id="FTNF01000026">
    <property type="protein sequence ID" value="SIR90352.1"/>
    <property type="molecule type" value="Genomic_DNA"/>
</dbReference>
<dbReference type="AlphaFoldDB" id="A0A1N7EQN2"/>
<keyword evidence="1" id="KW-0812">Transmembrane</keyword>
<feature type="transmembrane region" description="Helical" evidence="1">
    <location>
        <begin position="22"/>
        <end position="40"/>
    </location>
</feature>
<evidence type="ECO:0000313" key="3">
    <source>
        <dbReference type="Proteomes" id="UP000186004"/>
    </source>
</evidence>
<keyword evidence="1" id="KW-0472">Membrane</keyword>